<accession>A0ABU7C0P4</accession>
<protein>
    <submittedName>
        <fullName evidence="1">Uncharacterized protein</fullName>
    </submittedName>
</protein>
<dbReference type="Proteomes" id="UP001345963">
    <property type="component" value="Unassembled WGS sequence"/>
</dbReference>
<proteinExistence type="predicted"/>
<comment type="caution">
    <text evidence="1">The sequence shown here is derived from an EMBL/GenBank/DDBJ whole genome shotgun (WGS) entry which is preliminary data.</text>
</comment>
<feature type="non-terminal residue" evidence="1">
    <location>
        <position position="1"/>
    </location>
</feature>
<reference evidence="1 2" key="1">
    <citation type="submission" date="2021-07" db="EMBL/GenBank/DDBJ databases">
        <authorList>
            <person name="Palmer J.M."/>
        </authorList>
    </citation>
    <scope>NUCLEOTIDE SEQUENCE [LARGE SCALE GENOMIC DNA]</scope>
    <source>
        <strain evidence="1 2">AT_MEX2019</strain>
        <tissue evidence="1">Muscle</tissue>
    </source>
</reference>
<organism evidence="1 2">
    <name type="scientific">Ataeniobius toweri</name>
    <dbReference type="NCBI Taxonomy" id="208326"/>
    <lineage>
        <taxon>Eukaryota</taxon>
        <taxon>Metazoa</taxon>
        <taxon>Chordata</taxon>
        <taxon>Craniata</taxon>
        <taxon>Vertebrata</taxon>
        <taxon>Euteleostomi</taxon>
        <taxon>Actinopterygii</taxon>
        <taxon>Neopterygii</taxon>
        <taxon>Teleostei</taxon>
        <taxon>Neoteleostei</taxon>
        <taxon>Acanthomorphata</taxon>
        <taxon>Ovalentaria</taxon>
        <taxon>Atherinomorphae</taxon>
        <taxon>Cyprinodontiformes</taxon>
        <taxon>Goodeidae</taxon>
        <taxon>Ataeniobius</taxon>
    </lineage>
</organism>
<evidence type="ECO:0000313" key="1">
    <source>
        <dbReference type="EMBL" id="MED6255328.1"/>
    </source>
</evidence>
<gene>
    <name evidence="1" type="ORF">ATANTOWER_007915</name>
</gene>
<keyword evidence="2" id="KW-1185">Reference proteome</keyword>
<feature type="non-terminal residue" evidence="1">
    <location>
        <position position="60"/>
    </location>
</feature>
<evidence type="ECO:0000313" key="2">
    <source>
        <dbReference type="Proteomes" id="UP001345963"/>
    </source>
</evidence>
<dbReference type="EMBL" id="JAHUTI010070772">
    <property type="protein sequence ID" value="MED6255328.1"/>
    <property type="molecule type" value="Genomic_DNA"/>
</dbReference>
<sequence>VYSEMLELYKKTSCPSLLSAVFFSAKLPLLGEHVASKQMHNQLVFVKVHSGFHLATRGIG</sequence>
<name>A0ABU7C0P4_9TELE</name>